<comment type="caution">
    <text evidence="1">The sequence shown here is derived from an EMBL/GenBank/DDBJ whole genome shotgun (WGS) entry which is preliminary data.</text>
</comment>
<dbReference type="EMBL" id="JYDS01000001">
    <property type="protein sequence ID" value="KRZ35032.1"/>
    <property type="molecule type" value="Genomic_DNA"/>
</dbReference>
<dbReference type="Proteomes" id="UP000054805">
    <property type="component" value="Unassembled WGS sequence"/>
</dbReference>
<gene>
    <name evidence="1" type="ORF">T4B_7655</name>
</gene>
<reference evidence="1 2" key="1">
    <citation type="submission" date="2015-01" db="EMBL/GenBank/DDBJ databases">
        <title>Evolution of Trichinella species and genotypes.</title>
        <authorList>
            <person name="Korhonen P.K."/>
            <person name="Edoardo P."/>
            <person name="Giuseppe L.R."/>
            <person name="Gasser R.B."/>
        </authorList>
    </citation>
    <scope>NUCLEOTIDE SEQUENCE [LARGE SCALE GENOMIC DNA]</scope>
    <source>
        <strain evidence="1">ISS588</strain>
    </source>
</reference>
<dbReference type="AlphaFoldDB" id="A0A0V1JJ65"/>
<accession>A0A0V1JJ65</accession>
<evidence type="ECO:0000313" key="1">
    <source>
        <dbReference type="EMBL" id="KRZ35032.1"/>
    </source>
</evidence>
<sequence length="72" mass="8175">MKCKLHLLYCSSDCVIIQFMKLKLLVDNVMKFLRDKVAKKIVKRDVQSLSVARGLLSTVAFSEHTDVSGYPD</sequence>
<protein>
    <submittedName>
        <fullName evidence="1">Uncharacterized protein</fullName>
    </submittedName>
</protein>
<evidence type="ECO:0000313" key="2">
    <source>
        <dbReference type="Proteomes" id="UP000054805"/>
    </source>
</evidence>
<keyword evidence="2" id="KW-1185">Reference proteome</keyword>
<proteinExistence type="predicted"/>
<organism evidence="1 2">
    <name type="scientific">Trichinella pseudospiralis</name>
    <name type="common">Parasitic roundworm</name>
    <dbReference type="NCBI Taxonomy" id="6337"/>
    <lineage>
        <taxon>Eukaryota</taxon>
        <taxon>Metazoa</taxon>
        <taxon>Ecdysozoa</taxon>
        <taxon>Nematoda</taxon>
        <taxon>Enoplea</taxon>
        <taxon>Dorylaimia</taxon>
        <taxon>Trichinellida</taxon>
        <taxon>Trichinellidae</taxon>
        <taxon>Trichinella</taxon>
    </lineage>
</organism>
<name>A0A0V1JJ65_TRIPS</name>